<protein>
    <submittedName>
        <fullName evidence="3">Isopeptide-forming domain-containing fimbrial protein</fullName>
    </submittedName>
</protein>
<dbReference type="PANTHER" id="PTHR34819">
    <property type="entry name" value="LARGE CYSTEINE-RICH PERIPLASMIC PROTEIN OMCB"/>
    <property type="match status" value="1"/>
</dbReference>
<name>A0ABW1YC79_9DEIO</name>
<feature type="domain" description="DUF11" evidence="2">
    <location>
        <begin position="193"/>
        <end position="312"/>
    </location>
</feature>
<accession>A0ABW1YC79</accession>
<dbReference type="InterPro" id="IPR051172">
    <property type="entry name" value="Chlamydia_OmcB"/>
</dbReference>
<evidence type="ECO:0000313" key="4">
    <source>
        <dbReference type="Proteomes" id="UP001596297"/>
    </source>
</evidence>
<dbReference type="Gene3D" id="2.60.40.1170">
    <property type="entry name" value="Mu homology domain, subdomain B"/>
    <property type="match status" value="1"/>
</dbReference>
<reference evidence="4" key="1">
    <citation type="journal article" date="2019" name="Int. J. Syst. Evol. Microbiol.">
        <title>The Global Catalogue of Microorganisms (GCM) 10K type strain sequencing project: providing services to taxonomists for standard genome sequencing and annotation.</title>
        <authorList>
            <consortium name="The Broad Institute Genomics Platform"/>
            <consortium name="The Broad Institute Genome Sequencing Center for Infectious Disease"/>
            <person name="Wu L."/>
            <person name="Ma J."/>
        </authorList>
    </citation>
    <scope>NUCLEOTIDE SEQUENCE [LARGE SCALE GENOMIC DNA]</scope>
    <source>
        <strain evidence="4">CGMCC 1.15772</strain>
    </source>
</reference>
<feature type="domain" description="DUF11" evidence="2">
    <location>
        <begin position="600"/>
        <end position="691"/>
    </location>
</feature>
<keyword evidence="4" id="KW-1185">Reference proteome</keyword>
<feature type="domain" description="DUF11" evidence="2">
    <location>
        <begin position="476"/>
        <end position="576"/>
    </location>
</feature>
<feature type="signal peptide" evidence="1">
    <location>
        <begin position="1"/>
        <end position="21"/>
    </location>
</feature>
<dbReference type="RefSeq" id="WP_380082821.1">
    <property type="nucleotide sequence ID" value="NZ_JBHSWD010000001.1"/>
</dbReference>
<dbReference type="InterPro" id="IPR047589">
    <property type="entry name" value="DUF11_rpt"/>
</dbReference>
<dbReference type="NCBIfam" id="TIGR01451">
    <property type="entry name" value="B_ant_repeat"/>
    <property type="match status" value="2"/>
</dbReference>
<dbReference type="Proteomes" id="UP001596297">
    <property type="component" value="Unassembled WGS sequence"/>
</dbReference>
<evidence type="ECO:0000259" key="2">
    <source>
        <dbReference type="Pfam" id="PF01345"/>
    </source>
</evidence>
<dbReference type="PANTHER" id="PTHR34819:SF3">
    <property type="entry name" value="CELL SURFACE PROTEIN"/>
    <property type="match status" value="1"/>
</dbReference>
<dbReference type="EMBL" id="JBHSWD010000001">
    <property type="protein sequence ID" value="MFC6591809.1"/>
    <property type="molecule type" value="Genomic_DNA"/>
</dbReference>
<dbReference type="Pfam" id="PF01345">
    <property type="entry name" value="DUF11"/>
    <property type="match status" value="3"/>
</dbReference>
<dbReference type="Gene3D" id="2.60.40.740">
    <property type="match status" value="1"/>
</dbReference>
<dbReference type="InterPro" id="IPR026466">
    <property type="entry name" value="Fim_isopep_form_D2_dom"/>
</dbReference>
<proteinExistence type="predicted"/>
<evidence type="ECO:0000313" key="3">
    <source>
        <dbReference type="EMBL" id="MFC6591809.1"/>
    </source>
</evidence>
<evidence type="ECO:0000256" key="1">
    <source>
        <dbReference type="SAM" id="SignalP"/>
    </source>
</evidence>
<dbReference type="NCBIfam" id="TIGR04226">
    <property type="entry name" value="RrgB_K2N_iso_D2"/>
    <property type="match status" value="1"/>
</dbReference>
<dbReference type="InterPro" id="IPR001434">
    <property type="entry name" value="OmcB-like_DUF11"/>
</dbReference>
<feature type="chain" id="PRO_5045299470" evidence="1">
    <location>
        <begin position="22"/>
        <end position="705"/>
    </location>
</feature>
<organism evidence="3 4">
    <name type="scientific">Deinococcus lacus</name>
    <dbReference type="NCBI Taxonomy" id="392561"/>
    <lineage>
        <taxon>Bacteria</taxon>
        <taxon>Thermotogati</taxon>
        <taxon>Deinococcota</taxon>
        <taxon>Deinococci</taxon>
        <taxon>Deinococcales</taxon>
        <taxon>Deinococcaceae</taxon>
        <taxon>Deinococcus</taxon>
    </lineage>
</organism>
<keyword evidence="1" id="KW-0732">Signal</keyword>
<gene>
    <name evidence="3" type="ORF">ACFP81_07135</name>
</gene>
<comment type="caution">
    <text evidence="3">The sequence shown here is derived from an EMBL/GenBank/DDBJ whole genome shotgun (WGS) entry which is preliminary data.</text>
</comment>
<sequence>MKHPLHILTTALLAAAGMAAAQTSAGTLIKNRAVAYFSPVVPGEPTTAESNEVVTVVAPICSVSVLRDGTVDLPGQNQTAMAGEASTLAYTITNTGNSVQTFPVTASPVGGSFTPGTTVFLDVNRNGSIDPGEPQVSAVTLEQNASAQLLVRVVTVASDRGSAYVNLVASCADGTGRDGNNVGQVTVSAPPVLSVDKTFTPEAIRPGEETSVAVTTTNTGTSVSREVILTDNLSQLRATGLNFVPGSAQASAGVIEYTADGVTWSTSEPATVVGIRVRAASLAPAEVLRLTFRMVATAAADQQSFRNIAAAQTPGSQASDDATLKVTYTPGVGIGPVGRPTVPDNTPADTQTKPFAQVGQQVCFDHTLRNTGDVRDTFNITVTYPQGGAAHVFYGADGQPLALPVTLEPGQEILVRVCYTPTQGGPFESLITVTGSRGTSNTTRDFATVVSGNPELVKSITSVERNPATEPPTNPDLVNVGDIITYQLSVRNPYAIPLTGVVVSDPLPTGTDYISSADQQGVAGTLSGTPGQEVLSWNVGTLPAGETRLFTVRVRVSERTDQGETIKNVFTMVSNEFPSVPGQPPVLVSNPVERFRPIKIVVTKTVSNPQATIGDRLTYTITVTNPSRTVDLVETVLTDTPNPGLEYIAGSSIFEKTAFTDPVIAGGNLTWNLGRLGAGQTVTLTYDMRVTPWRPTTPVSATLWW</sequence>